<evidence type="ECO:0000256" key="1">
    <source>
        <dbReference type="ARBA" id="ARBA00004429"/>
    </source>
</evidence>
<comment type="subcellular location">
    <subcellularLocation>
        <location evidence="1">Cell inner membrane</location>
        <topology evidence="1">Multi-pass membrane protein</topology>
    </subcellularLocation>
</comment>
<protein>
    <submittedName>
        <fullName evidence="11">Methyl-accepting chemotaxis protein</fullName>
    </submittedName>
</protein>
<keyword evidence="12" id="KW-1185">Reference proteome</keyword>
<sequence length="536" mass="57790">MLRLKISHKLLLMVAIALVAFIISQGHSVWVERANAGRLMAVQTKLYPALELNTVNLGTLLLMEQNINAAVTTGDTDLLAQAEQQHTLIQSNLQELSEIDAAISNDSELASEQFALWYQTAKDIAQSFIDGTVDFSSVAEQARKNAQRLEDLRSQLEQMKLATKERFTQSIAQTLAESASAGRISLAIAITTMTLLLGLSLVIGRSITRNIAQVSDSLRIMASGEGDLTSRIDYRGHDEILELANNFNAFVEKLHSSFAEMLNDVTALSTVSARLTDTSSRNVSEIAAQAEAIASTRHAIEELMSSVHEVAEFASNASSQATEINQAAEQGQATLNTNVTTITALAGDVKESADVVNQFDGFSADVGKLLNTIQNVAEQTNLLALNAAIEAARAGEHGRGFAVVADEVRQLAVRTRQATEEIHSVISELQSVSQNAVNSMQSSVERANTGVAATQESELALRTILASVQQISSFNDQIAAATHEQSATFNEVVSHVTSIHQNTETVTDSTSETNEICQDIDDISKRLGHIAAQFKV</sequence>
<evidence type="ECO:0000256" key="3">
    <source>
        <dbReference type="ARBA" id="ARBA00023224"/>
    </source>
</evidence>
<dbReference type="PANTHER" id="PTHR32089">
    <property type="entry name" value="METHYL-ACCEPTING CHEMOTAXIS PROTEIN MCPB"/>
    <property type="match status" value="1"/>
</dbReference>
<feature type="transmembrane region" description="Helical" evidence="7">
    <location>
        <begin position="184"/>
        <end position="203"/>
    </location>
</feature>
<gene>
    <name evidence="11" type="ORF">ACFOEB_11915</name>
</gene>
<dbReference type="Pfam" id="PF00015">
    <property type="entry name" value="MCPsignal"/>
    <property type="match status" value="1"/>
</dbReference>
<dbReference type="SMART" id="SM00304">
    <property type="entry name" value="HAMP"/>
    <property type="match status" value="1"/>
</dbReference>
<feature type="coiled-coil region" evidence="6">
    <location>
        <begin position="139"/>
        <end position="166"/>
    </location>
</feature>
<dbReference type="PANTHER" id="PTHR32089:SF112">
    <property type="entry name" value="LYSOZYME-LIKE PROTEIN-RELATED"/>
    <property type="match status" value="1"/>
</dbReference>
<dbReference type="InterPro" id="IPR004089">
    <property type="entry name" value="MCPsignal_dom"/>
</dbReference>
<reference evidence="12" key="1">
    <citation type="journal article" date="2019" name="Int. J. Syst. Evol. Microbiol.">
        <title>The Global Catalogue of Microorganisms (GCM) 10K type strain sequencing project: providing services to taxonomists for standard genome sequencing and annotation.</title>
        <authorList>
            <consortium name="The Broad Institute Genomics Platform"/>
            <consortium name="The Broad Institute Genome Sequencing Center for Infectious Disease"/>
            <person name="Wu L."/>
            <person name="Ma J."/>
        </authorList>
    </citation>
    <scope>NUCLEOTIDE SEQUENCE [LARGE SCALE GENOMIC DNA]</scope>
    <source>
        <strain evidence="12">KCTC 52141</strain>
    </source>
</reference>
<dbReference type="CDD" id="cd06225">
    <property type="entry name" value="HAMP"/>
    <property type="match status" value="1"/>
</dbReference>
<evidence type="ECO:0000256" key="2">
    <source>
        <dbReference type="ARBA" id="ARBA00022519"/>
    </source>
</evidence>
<feature type="domain" description="T-SNARE coiled-coil homology" evidence="9">
    <location>
        <begin position="451"/>
        <end position="513"/>
    </location>
</feature>
<name>A0ABV7HPZ7_9GAMM</name>
<dbReference type="EMBL" id="JBHRTL010000007">
    <property type="protein sequence ID" value="MFC3155910.1"/>
    <property type="molecule type" value="Genomic_DNA"/>
</dbReference>
<dbReference type="PROSITE" id="PS50192">
    <property type="entry name" value="T_SNARE"/>
    <property type="match status" value="1"/>
</dbReference>
<evidence type="ECO:0000313" key="11">
    <source>
        <dbReference type="EMBL" id="MFC3155910.1"/>
    </source>
</evidence>
<evidence type="ECO:0000256" key="7">
    <source>
        <dbReference type="SAM" id="Phobius"/>
    </source>
</evidence>
<evidence type="ECO:0000313" key="12">
    <source>
        <dbReference type="Proteomes" id="UP001595548"/>
    </source>
</evidence>
<dbReference type="InterPro" id="IPR003660">
    <property type="entry name" value="HAMP_dom"/>
</dbReference>
<keyword evidence="2" id="KW-0997">Cell inner membrane</keyword>
<keyword evidence="3 5" id="KW-0807">Transducer</keyword>
<proteinExistence type="inferred from homology"/>
<accession>A0ABV7HPZ7</accession>
<evidence type="ECO:0000256" key="6">
    <source>
        <dbReference type="SAM" id="Coils"/>
    </source>
</evidence>
<dbReference type="RefSeq" id="WP_382416904.1">
    <property type="nucleotide sequence ID" value="NZ_AP031500.1"/>
</dbReference>
<keyword evidence="7" id="KW-1133">Transmembrane helix</keyword>
<comment type="caution">
    <text evidence="11">The sequence shown here is derived from an EMBL/GenBank/DDBJ whole genome shotgun (WGS) entry which is preliminary data.</text>
</comment>
<dbReference type="SMART" id="SM00283">
    <property type="entry name" value="MA"/>
    <property type="match status" value="1"/>
</dbReference>
<dbReference type="Pfam" id="PF00672">
    <property type="entry name" value="HAMP"/>
    <property type="match status" value="1"/>
</dbReference>
<evidence type="ECO:0000259" key="8">
    <source>
        <dbReference type="PROSITE" id="PS50111"/>
    </source>
</evidence>
<evidence type="ECO:0000259" key="9">
    <source>
        <dbReference type="PROSITE" id="PS50192"/>
    </source>
</evidence>
<evidence type="ECO:0000259" key="10">
    <source>
        <dbReference type="PROSITE" id="PS50885"/>
    </source>
</evidence>
<feature type="domain" description="HAMP" evidence="10">
    <location>
        <begin position="205"/>
        <end position="259"/>
    </location>
</feature>
<organism evidence="11 12">
    <name type="scientific">Gilvimarinus japonicus</name>
    <dbReference type="NCBI Taxonomy" id="1796469"/>
    <lineage>
        <taxon>Bacteria</taxon>
        <taxon>Pseudomonadati</taxon>
        <taxon>Pseudomonadota</taxon>
        <taxon>Gammaproteobacteria</taxon>
        <taxon>Cellvibrionales</taxon>
        <taxon>Cellvibrionaceae</taxon>
        <taxon>Gilvimarinus</taxon>
    </lineage>
</organism>
<evidence type="ECO:0000256" key="5">
    <source>
        <dbReference type="PROSITE-ProRule" id="PRU00284"/>
    </source>
</evidence>
<dbReference type="PROSITE" id="PS50885">
    <property type="entry name" value="HAMP"/>
    <property type="match status" value="1"/>
</dbReference>
<keyword evidence="2" id="KW-1003">Cell membrane</keyword>
<dbReference type="InterPro" id="IPR004090">
    <property type="entry name" value="Chemotax_Me-accpt_rcpt"/>
</dbReference>
<keyword evidence="6" id="KW-0175">Coiled coil</keyword>
<feature type="domain" description="Methyl-accepting transducer" evidence="8">
    <location>
        <begin position="264"/>
        <end position="500"/>
    </location>
</feature>
<comment type="similarity">
    <text evidence="4">Belongs to the methyl-accepting chemotaxis (MCP) protein family.</text>
</comment>
<keyword evidence="7" id="KW-0812">Transmembrane</keyword>
<dbReference type="SUPFAM" id="SSF58104">
    <property type="entry name" value="Methyl-accepting chemotaxis protein (MCP) signaling domain"/>
    <property type="match status" value="1"/>
</dbReference>
<dbReference type="CDD" id="cd11386">
    <property type="entry name" value="MCP_signal"/>
    <property type="match status" value="1"/>
</dbReference>
<dbReference type="Proteomes" id="UP001595548">
    <property type="component" value="Unassembled WGS sequence"/>
</dbReference>
<dbReference type="PROSITE" id="PS50111">
    <property type="entry name" value="CHEMOTAXIS_TRANSDUC_2"/>
    <property type="match status" value="1"/>
</dbReference>
<keyword evidence="7" id="KW-0472">Membrane</keyword>
<dbReference type="PRINTS" id="PR00260">
    <property type="entry name" value="CHEMTRNSDUCR"/>
</dbReference>
<dbReference type="Gene3D" id="1.10.287.950">
    <property type="entry name" value="Methyl-accepting chemotaxis protein"/>
    <property type="match status" value="1"/>
</dbReference>
<dbReference type="InterPro" id="IPR000727">
    <property type="entry name" value="T_SNARE_dom"/>
</dbReference>
<evidence type="ECO:0000256" key="4">
    <source>
        <dbReference type="ARBA" id="ARBA00029447"/>
    </source>
</evidence>